<feature type="transmembrane region" description="Helical" evidence="1">
    <location>
        <begin position="105"/>
        <end position="131"/>
    </location>
</feature>
<dbReference type="AlphaFoldDB" id="A0A1U9NGD2"/>
<accession>A0A1U9NGD2</accession>
<proteinExistence type="predicted"/>
<sequence length="222" mass="24868">MTANTQHQTQHPNAERYDFKVIGQDQTGRIIDHYFQIVASKESQAEKHLQSIFKNNSGIKKWTVLKKRVLPTTAEQKRTYENEGTFCLTGDQIQYRPGNVRDYKLAGSAIIGFGAFLAIISLGAGIIHFLILGSIGIYLMRSFSLGAAQLLLVFCVLPLIIGTIQVINHILKHGWELSQSLKQPHILILNTAFVLFIIVITILLIRLLCKAHYGKNEATKIA</sequence>
<feature type="transmembrane region" description="Helical" evidence="1">
    <location>
        <begin position="143"/>
        <end position="167"/>
    </location>
</feature>
<evidence type="ECO:0000256" key="1">
    <source>
        <dbReference type="SAM" id="Phobius"/>
    </source>
</evidence>
<evidence type="ECO:0000313" key="3">
    <source>
        <dbReference type="Proteomes" id="UP000189674"/>
    </source>
</evidence>
<evidence type="ECO:0000313" key="2">
    <source>
        <dbReference type="EMBL" id="AQT66992.1"/>
    </source>
</evidence>
<protein>
    <submittedName>
        <fullName evidence="2">Uncharacterized protein</fullName>
    </submittedName>
</protein>
<dbReference type="KEGG" id="alus:STSP2_00130"/>
<keyword evidence="3" id="KW-1185">Reference proteome</keyword>
<dbReference type="Proteomes" id="UP000189674">
    <property type="component" value="Chromosome"/>
</dbReference>
<dbReference type="RefSeq" id="WP_146658881.1">
    <property type="nucleotide sequence ID" value="NZ_CP019791.1"/>
</dbReference>
<dbReference type="STRING" id="1936003.STSP2_00130"/>
<reference evidence="3" key="1">
    <citation type="submission" date="2017-02" db="EMBL/GenBank/DDBJ databases">
        <title>Comparative genomics and description of representatives of a novel lineage of planctomycetes thriving in anoxic sediments.</title>
        <authorList>
            <person name="Spring S."/>
            <person name="Bunk B."/>
            <person name="Sproer C."/>
        </authorList>
    </citation>
    <scope>NUCLEOTIDE SEQUENCE [LARGE SCALE GENOMIC DNA]</scope>
    <source>
        <strain evidence="3">ST-NAGAB-D1</strain>
    </source>
</reference>
<keyword evidence="1" id="KW-0472">Membrane</keyword>
<name>A0A1U9NGD2_9BACT</name>
<dbReference type="EMBL" id="CP019791">
    <property type="protein sequence ID" value="AQT66992.1"/>
    <property type="molecule type" value="Genomic_DNA"/>
</dbReference>
<feature type="transmembrane region" description="Helical" evidence="1">
    <location>
        <begin position="187"/>
        <end position="209"/>
    </location>
</feature>
<keyword evidence="1" id="KW-0812">Transmembrane</keyword>
<keyword evidence="1" id="KW-1133">Transmembrane helix</keyword>
<gene>
    <name evidence="2" type="ORF">STSP2_00130</name>
</gene>
<organism evidence="2 3">
    <name type="scientific">Anaerohalosphaera lusitana</name>
    <dbReference type="NCBI Taxonomy" id="1936003"/>
    <lineage>
        <taxon>Bacteria</taxon>
        <taxon>Pseudomonadati</taxon>
        <taxon>Planctomycetota</taxon>
        <taxon>Phycisphaerae</taxon>
        <taxon>Sedimentisphaerales</taxon>
        <taxon>Anaerohalosphaeraceae</taxon>
        <taxon>Anaerohalosphaera</taxon>
    </lineage>
</organism>